<dbReference type="GO" id="GO:0004252">
    <property type="term" value="F:serine-type endopeptidase activity"/>
    <property type="evidence" value="ECO:0007669"/>
    <property type="project" value="UniProtKB-UniRule"/>
</dbReference>
<keyword evidence="3 4" id="KW-0720">Serine protease</keyword>
<evidence type="ECO:0000313" key="8">
    <source>
        <dbReference type="EMBL" id="KAK2731905.1"/>
    </source>
</evidence>
<evidence type="ECO:0000256" key="2">
    <source>
        <dbReference type="ARBA" id="ARBA00022801"/>
    </source>
</evidence>
<sequence>MRLPRTCFVITLLMIFEVSALLPYSLPYVTPGKEPRTAEAPPGHPVRFVRGATGHSSGTGTSASQPSSTISTHNTSTSTSTSTKSTSLASAGTSLPPPKSHPTSSAGTSFAHYSNSSSPTVAPSSGITIKSPPPVTLTSVTVTSTVTAINLNGSPLLLDRPVITYAPRGGPPITISSGSVALGSTTIAVPTQPTTLTANGTPITFDGLTTTQKIVTTMEQPAKTTEPVTQEYPEPTMTTGTTSTSPAIPSATEKTDSPFDHNWAPSPVVVNVEGTEYYPPTEHEDPIEIFFKDGSTAVLAYKTLKIGGKSINIPDKAPENPQTIDGVQFARRSFGSSSGGEGGAAGGAAAASFDVMKGIFAGLSSSAGNLAGSMSGFGAKALRVALNGPGGPLSGTNFGEAIELRDLTQDATNLAEQASEFQNQLETARVNQGNQADLFRPINSQVFAAYPKARAATNLLKSTAQMLQNLPNLPADVQGVVTQKVGELFIKGVASTGFMVEAYNIYAILNNIDWDNVVAPVAGGQTPSSTNRPVAVPSTSSTTATASNSGVAITVPGDNEKGRGKGHLIPIPTGPSSLRLITCKFGAVSPKFFKQFTKWLDGNQGDIIGADDIIPTEQAWPSYLTNLTVVQEEAIKSIPWVRSVTENHWCDPTEYESEGAIRRRREVGLLIGSDKGRYSTVLEKRDVGVRLKSPSHLNILSGDVDKDYRYDPTLGQGTTIFIVDSGYNTGHQELAKGPRNVEAWYVGNDIVLKGNRYYKADQLVADDTEDYHHDGPVRRGHGSGVACAAGGRSLGVASNANLYLVKYKGAARQASGRVSSTGATRASLKAALDHINVKVLERRLQGKSVVNFSFGLDPRTAGQEGFAEYQADFDSFQKAMEMNGVVFVMAAVNSASMGTRLGDHLPQLLGTKENHLITVGGVNADGTLWFNSEPEGKSATGNGQGTNAGAVGSVTVYAQSSGVTVCNGDPGDKAGTIDQDGTSFASPAVAGLVAYFLGHPHYSQYFTHNPGTSSDYRSVGIRMKNFLQVYASFQRRPSNELRSPNLAPDHPMPEHVRVAYNLINCDKNDVGPSKPDDQKDRERLRDRSKQSCKPMKKVKRDSGTEPVIDVCHPPSLGQPTGPASTFITSSTPLASKTSTSTAAPAPTTCMQDNDCDGLTCKSTETKKCKAKSVVAGPIPIKQCECVDTKEEDKVPAVCTVDEDCKALICDASKKKSCVTTIPMGSFAIRQCKCADPKPITTSVSKTTTFPPKPPSTTGRAPTTTSPAPMECNLDQAVNSCAGYKNCRETERGDCKEHKTAAGKEYYCECEETPPTAPDPDPGCSRPQGPCE</sequence>
<dbReference type="Gene3D" id="3.40.50.200">
    <property type="entry name" value="Peptidase S8/S53 domain"/>
    <property type="match status" value="1"/>
</dbReference>
<evidence type="ECO:0000256" key="7">
    <source>
        <dbReference type="SAM" id="SignalP"/>
    </source>
</evidence>
<feature type="region of interest" description="Disordered" evidence="6">
    <location>
        <begin position="34"/>
        <end position="132"/>
    </location>
</feature>
<keyword evidence="7" id="KW-0732">Signal</keyword>
<evidence type="ECO:0000256" key="6">
    <source>
        <dbReference type="SAM" id="MobiDB-lite"/>
    </source>
</evidence>
<feature type="compositionally biased region" description="Low complexity" evidence="6">
    <location>
        <begin position="51"/>
        <end position="94"/>
    </location>
</feature>
<evidence type="ECO:0000256" key="3">
    <source>
        <dbReference type="ARBA" id="ARBA00022825"/>
    </source>
</evidence>
<feature type="compositionally biased region" description="Basic and acidic residues" evidence="6">
    <location>
        <begin position="1066"/>
        <end position="1089"/>
    </location>
</feature>
<dbReference type="InterPro" id="IPR015500">
    <property type="entry name" value="Peptidase_S8_subtilisin-rel"/>
</dbReference>
<feature type="coiled-coil region" evidence="5">
    <location>
        <begin position="404"/>
        <end position="431"/>
    </location>
</feature>
<reference evidence="8" key="1">
    <citation type="submission" date="2023-02" db="EMBL/GenBank/DDBJ databases">
        <title>Colletotrichum kahawae CIFC_Que2 genome sequencing and assembly.</title>
        <authorList>
            <person name="Baroncelli R."/>
        </authorList>
    </citation>
    <scope>NUCLEOTIDE SEQUENCE</scope>
    <source>
        <strain evidence="8">CIFC_Que2</strain>
    </source>
</reference>
<feature type="compositionally biased region" description="Low complexity" evidence="6">
    <location>
        <begin position="1128"/>
        <end position="1143"/>
    </location>
</feature>
<feature type="signal peptide" evidence="7">
    <location>
        <begin position="1"/>
        <end position="20"/>
    </location>
</feature>
<dbReference type="EMBL" id="VYYT01000555">
    <property type="protein sequence ID" value="KAK2731905.1"/>
    <property type="molecule type" value="Genomic_DNA"/>
</dbReference>
<accession>A0AAE0CZV2</accession>
<feature type="active site" description="Charge relay system" evidence="4">
    <location>
        <position position="781"/>
    </location>
</feature>
<evidence type="ECO:0000256" key="4">
    <source>
        <dbReference type="PROSITE-ProRule" id="PRU01240"/>
    </source>
</evidence>
<dbReference type="InterPro" id="IPR023828">
    <property type="entry name" value="Peptidase_S8_Ser-AS"/>
</dbReference>
<feature type="compositionally biased region" description="Low complexity" evidence="6">
    <location>
        <begin position="538"/>
        <end position="547"/>
    </location>
</feature>
<feature type="region of interest" description="Disordered" evidence="6">
    <location>
        <begin position="1066"/>
        <end position="1143"/>
    </location>
</feature>
<feature type="active site" description="Charge relay system" evidence="4">
    <location>
        <position position="724"/>
    </location>
</feature>
<dbReference type="SUPFAM" id="SSF52743">
    <property type="entry name" value="Subtilisin-like"/>
    <property type="match status" value="1"/>
</dbReference>
<dbReference type="PROSITE" id="PS51892">
    <property type="entry name" value="SUBTILASE"/>
    <property type="match status" value="1"/>
</dbReference>
<dbReference type="GO" id="GO:0006508">
    <property type="term" value="P:proteolysis"/>
    <property type="evidence" value="ECO:0007669"/>
    <property type="project" value="UniProtKB-KW"/>
</dbReference>
<organism evidence="8 9">
    <name type="scientific">Colletotrichum kahawae</name>
    <name type="common">Coffee berry disease fungus</name>
    <dbReference type="NCBI Taxonomy" id="34407"/>
    <lineage>
        <taxon>Eukaryota</taxon>
        <taxon>Fungi</taxon>
        <taxon>Dikarya</taxon>
        <taxon>Ascomycota</taxon>
        <taxon>Pezizomycotina</taxon>
        <taxon>Sordariomycetes</taxon>
        <taxon>Hypocreomycetidae</taxon>
        <taxon>Glomerellales</taxon>
        <taxon>Glomerellaceae</taxon>
        <taxon>Colletotrichum</taxon>
        <taxon>Colletotrichum gloeosporioides species complex</taxon>
    </lineage>
</organism>
<feature type="region of interest" description="Disordered" evidence="6">
    <location>
        <begin position="525"/>
        <end position="569"/>
    </location>
</feature>
<feature type="compositionally biased region" description="Low complexity" evidence="6">
    <location>
        <begin position="114"/>
        <end position="125"/>
    </location>
</feature>
<dbReference type="Proteomes" id="UP001281614">
    <property type="component" value="Unassembled WGS sequence"/>
</dbReference>
<gene>
    <name evidence="8" type="ORF">CKAH01_08777</name>
</gene>
<feature type="region of interest" description="Disordered" evidence="6">
    <location>
        <begin position="220"/>
        <end position="262"/>
    </location>
</feature>
<keyword evidence="1 4" id="KW-0645">Protease</keyword>
<feature type="active site" description="Charge relay system" evidence="4">
    <location>
        <position position="983"/>
    </location>
</feature>
<feature type="chain" id="PRO_5042128096" evidence="7">
    <location>
        <begin position="21"/>
        <end position="1331"/>
    </location>
</feature>
<feature type="compositionally biased region" description="Low complexity" evidence="6">
    <location>
        <begin position="235"/>
        <end position="252"/>
    </location>
</feature>
<feature type="compositionally biased region" description="Polar residues" evidence="6">
    <location>
        <begin position="1117"/>
        <end position="1127"/>
    </location>
</feature>
<keyword evidence="9" id="KW-1185">Reference proteome</keyword>
<keyword evidence="2 4" id="KW-0378">Hydrolase</keyword>
<dbReference type="PROSITE" id="PS00138">
    <property type="entry name" value="SUBTILASE_SER"/>
    <property type="match status" value="1"/>
</dbReference>
<evidence type="ECO:0000313" key="9">
    <source>
        <dbReference type="Proteomes" id="UP001281614"/>
    </source>
</evidence>
<dbReference type="InterPro" id="IPR036852">
    <property type="entry name" value="Peptidase_S8/S53_dom_sf"/>
</dbReference>
<feature type="region of interest" description="Disordered" evidence="6">
    <location>
        <begin position="1310"/>
        <end position="1331"/>
    </location>
</feature>
<evidence type="ECO:0000256" key="1">
    <source>
        <dbReference type="ARBA" id="ARBA00022670"/>
    </source>
</evidence>
<name>A0AAE0CZV2_COLKA</name>
<evidence type="ECO:0000256" key="5">
    <source>
        <dbReference type="SAM" id="Coils"/>
    </source>
</evidence>
<dbReference type="PRINTS" id="PR00723">
    <property type="entry name" value="SUBTILISIN"/>
</dbReference>
<keyword evidence="5" id="KW-0175">Coiled coil</keyword>
<comment type="similarity">
    <text evidence="4">Belongs to the peptidase S8 family.</text>
</comment>
<protein>
    <submittedName>
        <fullName evidence="8">Tri m 2 allergen</fullName>
    </submittedName>
</protein>
<proteinExistence type="inferred from homology"/>
<comment type="caution">
    <text evidence="8">The sequence shown here is derived from an EMBL/GenBank/DDBJ whole genome shotgun (WGS) entry which is preliminary data.</text>
</comment>
<feature type="region of interest" description="Disordered" evidence="6">
    <location>
        <begin position="1242"/>
        <end position="1266"/>
    </location>
</feature>
<feature type="compositionally biased region" description="Polar residues" evidence="6">
    <location>
        <begin position="101"/>
        <end position="113"/>
    </location>
</feature>